<keyword evidence="1" id="KW-1185">Reference proteome</keyword>
<reference evidence="1" key="1">
    <citation type="journal article" date="2014" name="Nat. Commun.">
        <title>The tobacco genome sequence and its comparison with those of tomato and potato.</title>
        <authorList>
            <person name="Sierro N."/>
            <person name="Battey J.N."/>
            <person name="Ouadi S."/>
            <person name="Bakaher N."/>
            <person name="Bovet L."/>
            <person name="Willig A."/>
            <person name="Goepfert S."/>
            <person name="Peitsch M.C."/>
            <person name="Ivanov N.V."/>
        </authorList>
    </citation>
    <scope>NUCLEOTIDE SEQUENCE [LARGE SCALE GENOMIC DNA]</scope>
</reference>
<organism evidence="1 2">
    <name type="scientific">Nicotiana tabacum</name>
    <name type="common">Common tobacco</name>
    <dbReference type="NCBI Taxonomy" id="4097"/>
    <lineage>
        <taxon>Eukaryota</taxon>
        <taxon>Viridiplantae</taxon>
        <taxon>Streptophyta</taxon>
        <taxon>Embryophyta</taxon>
        <taxon>Tracheophyta</taxon>
        <taxon>Spermatophyta</taxon>
        <taxon>Magnoliopsida</taxon>
        <taxon>eudicotyledons</taxon>
        <taxon>Gunneridae</taxon>
        <taxon>Pentapetalae</taxon>
        <taxon>asterids</taxon>
        <taxon>lamiids</taxon>
        <taxon>Solanales</taxon>
        <taxon>Solanaceae</taxon>
        <taxon>Nicotianoideae</taxon>
        <taxon>Nicotianeae</taxon>
        <taxon>Nicotiana</taxon>
    </lineage>
</organism>
<gene>
    <name evidence="2" type="primary">LOC142178935</name>
</gene>
<dbReference type="RefSeq" id="XP_075104855.1">
    <property type="nucleotide sequence ID" value="XM_075248754.1"/>
</dbReference>
<reference evidence="2" key="2">
    <citation type="submission" date="2025-08" db="UniProtKB">
        <authorList>
            <consortium name="RefSeq"/>
        </authorList>
    </citation>
    <scope>IDENTIFICATION</scope>
    <source>
        <tissue evidence="2">Leaf</tissue>
    </source>
</reference>
<evidence type="ECO:0000313" key="1">
    <source>
        <dbReference type="Proteomes" id="UP000790787"/>
    </source>
</evidence>
<name>A0AC58U5X0_TOBAC</name>
<proteinExistence type="predicted"/>
<dbReference type="Proteomes" id="UP000790787">
    <property type="component" value="Chromosome 3"/>
</dbReference>
<evidence type="ECO:0000313" key="2">
    <source>
        <dbReference type="RefSeq" id="XP_075104855.1"/>
    </source>
</evidence>
<accession>A0AC58U5X0</accession>
<protein>
    <submittedName>
        <fullName evidence="2">Uncharacterized protein LOC142178935</fullName>
    </submittedName>
</protein>
<sequence>MTSIDGFLDMEAEVMQKGKRKKETVSCHEYYCYQLQIRDDENIILHSGRLFQQYAVGEWIKVETQRLDFAFFNQDLFRMDVLAGLFNLLRRGEREGSQLLYRALLATVRHRGFIALATASSGVAASLLPGGRTAHFRFKIHIDVDGNFSCNISKQSSLASLIRDAKLIVWDEISMAKKEMVEALDLLLRDLMETTMLFGGKVVVFCGDFRQTLPVVRGGQREDFVRESLLCSEIWHQLEKLQLSENMRAKTDPAFCEYLMRIGNGKENKNDKNKIEIPHPLIIPFTTEKDSLNHLFKVTYPDLYLTHSNISFITSRAILTTKNDFVDEINDMLIAQFPADEKVYLATDETIDPKDQSEYDDFLHALNPPGLPPYKLCPKKNCPIILLRNLNPCNGLCNETRLICNDFKSHVISATISSGDFKNTHVFIPRIPILTSEDEKLPLQFKRTQFPIRLCFAMTINKAQGQILDFVGIYLREPVFFHGQLYVALSRAKGSNCVKILIRPVIVDDDDDHSTYNVVYDEIIEKAFSIT</sequence>